<reference evidence="1" key="1">
    <citation type="submission" date="2020-05" db="EMBL/GenBank/DDBJ databases">
        <title>Phylogenomic resolution of chytrid fungi.</title>
        <authorList>
            <person name="Stajich J.E."/>
            <person name="Amses K."/>
            <person name="Simmons R."/>
            <person name="Seto K."/>
            <person name="Myers J."/>
            <person name="Bonds A."/>
            <person name="Quandt C.A."/>
            <person name="Barry K."/>
            <person name="Liu P."/>
            <person name="Grigoriev I."/>
            <person name="Longcore J.E."/>
            <person name="James T.Y."/>
        </authorList>
    </citation>
    <scope>NUCLEOTIDE SEQUENCE</scope>
    <source>
        <strain evidence="1">JEL0513</strain>
    </source>
</reference>
<dbReference type="AlphaFoldDB" id="A0AAD5SNT1"/>
<evidence type="ECO:0000313" key="2">
    <source>
        <dbReference type="Proteomes" id="UP001211907"/>
    </source>
</evidence>
<proteinExistence type="predicted"/>
<organism evidence="1 2">
    <name type="scientific">Physocladia obscura</name>
    <dbReference type="NCBI Taxonomy" id="109957"/>
    <lineage>
        <taxon>Eukaryota</taxon>
        <taxon>Fungi</taxon>
        <taxon>Fungi incertae sedis</taxon>
        <taxon>Chytridiomycota</taxon>
        <taxon>Chytridiomycota incertae sedis</taxon>
        <taxon>Chytridiomycetes</taxon>
        <taxon>Chytridiales</taxon>
        <taxon>Chytriomycetaceae</taxon>
        <taxon>Physocladia</taxon>
    </lineage>
</organism>
<protein>
    <submittedName>
        <fullName evidence="1">Uncharacterized protein</fullName>
    </submittedName>
</protein>
<sequence length="88" mass="9501">MIALILPYPKTQFAKPKTATIGSLCIAAARLRHSKYASLGKGRIEEFGGRVVRDYGSNVAVMRKSVGGSDSVKSLVMMVDVNIEEEEG</sequence>
<feature type="non-terminal residue" evidence="1">
    <location>
        <position position="88"/>
    </location>
</feature>
<evidence type="ECO:0000313" key="1">
    <source>
        <dbReference type="EMBL" id="KAJ3085166.1"/>
    </source>
</evidence>
<comment type="caution">
    <text evidence="1">The sequence shown here is derived from an EMBL/GenBank/DDBJ whole genome shotgun (WGS) entry which is preliminary data.</text>
</comment>
<dbReference type="Proteomes" id="UP001211907">
    <property type="component" value="Unassembled WGS sequence"/>
</dbReference>
<keyword evidence="2" id="KW-1185">Reference proteome</keyword>
<name>A0AAD5SNT1_9FUNG</name>
<dbReference type="EMBL" id="JADGJH010004617">
    <property type="protein sequence ID" value="KAJ3085166.1"/>
    <property type="molecule type" value="Genomic_DNA"/>
</dbReference>
<gene>
    <name evidence="1" type="ORF">HK100_009140</name>
</gene>
<accession>A0AAD5SNT1</accession>